<evidence type="ECO:0000256" key="5">
    <source>
        <dbReference type="ARBA" id="ARBA00022777"/>
    </source>
</evidence>
<evidence type="ECO:0000256" key="1">
    <source>
        <dbReference type="ARBA" id="ARBA00000085"/>
    </source>
</evidence>
<dbReference type="EC" id="2.7.13.3" evidence="2"/>
<dbReference type="Pfam" id="PF13426">
    <property type="entry name" value="PAS_9"/>
    <property type="match status" value="2"/>
</dbReference>
<keyword evidence="5" id="KW-0418">Kinase</keyword>
<evidence type="ECO:0000256" key="2">
    <source>
        <dbReference type="ARBA" id="ARBA00012438"/>
    </source>
</evidence>
<keyword evidence="3" id="KW-0597">Phosphoprotein</keyword>
<dbReference type="PROSITE" id="PS50113">
    <property type="entry name" value="PAC"/>
    <property type="match status" value="3"/>
</dbReference>
<dbReference type="SUPFAM" id="SSF55781">
    <property type="entry name" value="GAF domain-like"/>
    <property type="match status" value="2"/>
</dbReference>
<dbReference type="Pfam" id="PF13185">
    <property type="entry name" value="GAF_2"/>
    <property type="match status" value="2"/>
</dbReference>
<evidence type="ECO:0000256" key="4">
    <source>
        <dbReference type="ARBA" id="ARBA00022679"/>
    </source>
</evidence>
<feature type="domain" description="PAC" evidence="7">
    <location>
        <begin position="226"/>
        <end position="276"/>
    </location>
</feature>
<dbReference type="InterPro" id="IPR000014">
    <property type="entry name" value="PAS"/>
</dbReference>
<evidence type="ECO:0000313" key="8">
    <source>
        <dbReference type="EMBL" id="ADI73840.1"/>
    </source>
</evidence>
<evidence type="ECO:0000259" key="7">
    <source>
        <dbReference type="PROSITE" id="PS50113"/>
    </source>
</evidence>
<dbReference type="STRING" id="644295.Metev_0946"/>
<dbReference type="InterPro" id="IPR013767">
    <property type="entry name" value="PAS_fold"/>
</dbReference>
<feature type="domain" description="PAC" evidence="7">
    <location>
        <begin position="648"/>
        <end position="700"/>
    </location>
</feature>
<dbReference type="Gene3D" id="3.30.450.40">
    <property type="match status" value="2"/>
</dbReference>
<dbReference type="InterPro" id="IPR035965">
    <property type="entry name" value="PAS-like_dom_sf"/>
</dbReference>
<dbReference type="Pfam" id="PF08447">
    <property type="entry name" value="PAS_3"/>
    <property type="match status" value="2"/>
</dbReference>
<keyword evidence="4" id="KW-0808">Transferase</keyword>
<feature type="domain" description="PAC" evidence="7">
    <location>
        <begin position="99"/>
        <end position="151"/>
    </location>
</feature>
<dbReference type="Proteomes" id="UP000000391">
    <property type="component" value="Chromosome"/>
</dbReference>
<sequence>MRRGLNIQKSESSINQTEASTIQNVLMDFINNEVFFVFLFDGTKDRSVQSVSGNITLLGYKPEQFKPGKLYYNDIIHSVDREYVESEISNCFEKRCSGYNLQYRVLTGEGNIRWVDERTVVLYGGDGSVDRQESVVFDITNNKLSEIDLKASEKKYSTLIECGIDGILIVQDGYIKFANRAFENITGYKRDEIIETTFLDYIPVEYQRMVNKKYEKLLKTEPKYPYTYEVYIQSKSEGLIPVEINLSAINFEANPAVMFNIRDITERKEAEMKLNLDESCLESLLKINQMSDFSDEEITNLVLDEMIRLTQSDSGYIVFFNNEDESSSIYVLSKDETNSVSDKQFKNSLKNTGLWNRVIKQKHPVISNNISVDFYDEDFYGNLNIKRLLNIPIFDDDSVVAVGGVFNKNKDYDKSNIRQLTLLLNIMLDIIQKRNTEAALKSSEKKYSTLVEKGIDGTLIVQDEAIKFANKAFENITGYKRDEITETSFLAYIPVEYQRMVLKKYNKTLKANQDNSRIYEVNFLSSTKNTVPTEINFSPIHYEGKPAVMLNVRDITKQRQKENELIDTTRMQGLLEDIINNSPAIVFIWRAEKDWPVEFVSENIMQFGYIPEDFTSERIIYGDIIHPDDLQKVRNKMAGRYEDKSGEFNLEYRILTSNDEVRWVDERTTIHYDENGNVNYLQGIIIDITKKKQADNFLRIQSDTGSFVSPKGNNLQEIFEQYLDFCISMDPIDCGGLYLIDEVTNDLNLVSSEGLSSELMQKMSHFTPNSIQHRLFTTGHPIYKLYSEIISITGNDLPYESLRATAIIPVRYQDDVVAVMFLASKNNYEISQDVRISLETVADQIGETIGYIKYENDFEYNKDNTSKLLDNVDDFIFVIDSEGHILYANKATQDRLGYTEQELQEMNIINLHYSKQALKAASNISDVVSGNRFSCDIPLIAKDGTIIYKDTKFSKGEWYGQEAIIGVSREIDENHKSSGD</sequence>
<keyword evidence="9" id="KW-1185">Reference proteome</keyword>
<accession>D7E791</accession>
<dbReference type="InterPro" id="IPR052162">
    <property type="entry name" value="Sensor_kinase/Photoreceptor"/>
</dbReference>
<feature type="domain" description="PAS" evidence="6">
    <location>
        <begin position="861"/>
        <end position="931"/>
    </location>
</feature>
<protein>
    <recommendedName>
        <fullName evidence="2">histidine kinase</fullName>
        <ecNumber evidence="2">2.7.13.3</ecNumber>
    </recommendedName>
</protein>
<dbReference type="SMART" id="SM00091">
    <property type="entry name" value="PAS"/>
    <property type="match status" value="4"/>
</dbReference>
<dbReference type="PANTHER" id="PTHR43304:SF1">
    <property type="entry name" value="PAC DOMAIN-CONTAINING PROTEIN"/>
    <property type="match status" value="1"/>
</dbReference>
<name>D7E791_METEZ</name>
<dbReference type="GO" id="GO:0004673">
    <property type="term" value="F:protein histidine kinase activity"/>
    <property type="evidence" value="ECO:0007669"/>
    <property type="project" value="UniProtKB-EC"/>
</dbReference>
<dbReference type="InterPro" id="IPR029016">
    <property type="entry name" value="GAF-like_dom_sf"/>
</dbReference>
<dbReference type="PROSITE" id="PS50112">
    <property type="entry name" value="PAS"/>
    <property type="match status" value="3"/>
</dbReference>
<dbReference type="Gene3D" id="3.30.450.20">
    <property type="entry name" value="PAS domain"/>
    <property type="match status" value="5"/>
</dbReference>
<dbReference type="HOGENOM" id="CLU_007294_0_0_2"/>
<dbReference type="PANTHER" id="PTHR43304">
    <property type="entry name" value="PHYTOCHROME-LIKE PROTEIN CPH1"/>
    <property type="match status" value="1"/>
</dbReference>
<evidence type="ECO:0000256" key="3">
    <source>
        <dbReference type="ARBA" id="ARBA00022553"/>
    </source>
</evidence>
<dbReference type="InterPro" id="IPR013655">
    <property type="entry name" value="PAS_fold_3"/>
</dbReference>
<dbReference type="KEGG" id="mev:Metev_0946"/>
<dbReference type="Pfam" id="PF00989">
    <property type="entry name" value="PAS"/>
    <property type="match status" value="1"/>
</dbReference>
<reference evidence="8 9" key="1">
    <citation type="submission" date="2010-06" db="EMBL/GenBank/DDBJ databases">
        <title>Complete sequence chromosome of Methanohalobium evestigatum Z-7303.</title>
        <authorList>
            <consortium name="US DOE Joint Genome Institute"/>
            <person name="Lucas S."/>
            <person name="Copeland A."/>
            <person name="Lapidus A."/>
            <person name="Cheng J.-F."/>
            <person name="Bruce D."/>
            <person name="Goodwin L."/>
            <person name="Pitluck S."/>
            <person name="Saunders E."/>
            <person name="Detter J.C."/>
            <person name="Han C."/>
            <person name="Tapia R."/>
            <person name="Land M."/>
            <person name="Hauser L."/>
            <person name="Kyrpides N."/>
            <person name="Mikhailova N."/>
            <person name="Sieprawska-Lupa M."/>
            <person name="Whitman W.B."/>
            <person name="Anderson I."/>
            <person name="Woyke T."/>
        </authorList>
    </citation>
    <scope>NUCLEOTIDE SEQUENCE [LARGE SCALE GENOMIC DNA]</scope>
    <source>
        <strain evidence="9">ATCC BAA-1072 / DSM 3721 / NBRC 107634 / OCM 161 / Z-7303</strain>
    </source>
</reference>
<evidence type="ECO:0000259" key="6">
    <source>
        <dbReference type="PROSITE" id="PS50112"/>
    </source>
</evidence>
<comment type="catalytic activity">
    <reaction evidence="1">
        <text>ATP + protein L-histidine = ADP + protein N-phospho-L-histidine.</text>
        <dbReference type="EC" id="2.7.13.3"/>
    </reaction>
</comment>
<dbReference type="CDD" id="cd00130">
    <property type="entry name" value="PAS"/>
    <property type="match status" value="5"/>
</dbReference>
<dbReference type="SUPFAM" id="SSF55785">
    <property type="entry name" value="PYP-like sensor domain (PAS domain)"/>
    <property type="match status" value="5"/>
</dbReference>
<dbReference type="InterPro" id="IPR000700">
    <property type="entry name" value="PAS-assoc_C"/>
</dbReference>
<dbReference type="InterPro" id="IPR001610">
    <property type="entry name" value="PAC"/>
</dbReference>
<gene>
    <name evidence="8" type="ordered locus">Metev_0946</name>
</gene>
<dbReference type="InterPro" id="IPR003018">
    <property type="entry name" value="GAF"/>
</dbReference>
<dbReference type="NCBIfam" id="TIGR00229">
    <property type="entry name" value="sensory_box"/>
    <property type="match status" value="4"/>
</dbReference>
<dbReference type="SMART" id="SM00065">
    <property type="entry name" value="GAF"/>
    <property type="match status" value="2"/>
</dbReference>
<dbReference type="GO" id="GO:0006355">
    <property type="term" value="P:regulation of DNA-templated transcription"/>
    <property type="evidence" value="ECO:0007669"/>
    <property type="project" value="InterPro"/>
</dbReference>
<organism evidence="8 9">
    <name type="scientific">Methanohalobium evestigatum (strain ATCC BAA-1072 / DSM 3721 / NBRC 107634 / OCM 161 / Z-7303)</name>
    <dbReference type="NCBI Taxonomy" id="644295"/>
    <lineage>
        <taxon>Archaea</taxon>
        <taxon>Methanobacteriati</taxon>
        <taxon>Methanobacteriota</taxon>
        <taxon>Stenosarchaea group</taxon>
        <taxon>Methanomicrobia</taxon>
        <taxon>Methanosarcinales</taxon>
        <taxon>Methanosarcinaceae</taxon>
        <taxon>Methanohalobium</taxon>
    </lineage>
</organism>
<feature type="domain" description="PAS" evidence="6">
    <location>
        <begin position="172"/>
        <end position="221"/>
    </location>
</feature>
<evidence type="ECO:0000313" key="9">
    <source>
        <dbReference type="Proteomes" id="UP000000391"/>
    </source>
</evidence>
<dbReference type="EMBL" id="CP002069">
    <property type="protein sequence ID" value="ADI73840.1"/>
    <property type="molecule type" value="Genomic_DNA"/>
</dbReference>
<feature type="domain" description="PAS" evidence="6">
    <location>
        <begin position="466"/>
        <end position="512"/>
    </location>
</feature>
<dbReference type="SMART" id="SM00086">
    <property type="entry name" value="PAC"/>
    <property type="match status" value="4"/>
</dbReference>
<dbReference type="AlphaFoldDB" id="D7E791"/>
<proteinExistence type="predicted"/>